<evidence type="ECO:0000259" key="7">
    <source>
        <dbReference type="Pfam" id="PF01432"/>
    </source>
</evidence>
<dbReference type="Gene3D" id="1.10.1370.30">
    <property type="match status" value="1"/>
</dbReference>
<dbReference type="InterPro" id="IPR001567">
    <property type="entry name" value="Pept_M3A_M3B_dom"/>
</dbReference>
<dbReference type="AlphaFoldDB" id="A0A1M4PT24"/>
<evidence type="ECO:0000256" key="1">
    <source>
        <dbReference type="ARBA" id="ARBA00022670"/>
    </source>
</evidence>
<evidence type="ECO:0000256" key="6">
    <source>
        <dbReference type="RuleBase" id="RU003435"/>
    </source>
</evidence>
<dbReference type="GO" id="GO:0046872">
    <property type="term" value="F:metal ion binding"/>
    <property type="evidence" value="ECO:0007669"/>
    <property type="project" value="UniProtKB-UniRule"/>
</dbReference>
<keyword evidence="3 6" id="KW-0378">Hydrolase</keyword>
<name>A0A1M4PT24_9FIRM</name>
<dbReference type="GO" id="GO:0004222">
    <property type="term" value="F:metalloendopeptidase activity"/>
    <property type="evidence" value="ECO:0007669"/>
    <property type="project" value="InterPro"/>
</dbReference>
<keyword evidence="5 6" id="KW-0482">Metalloprotease</keyword>
<keyword evidence="4 6" id="KW-0862">Zinc</keyword>
<dbReference type="GO" id="GO:0006508">
    <property type="term" value="P:proteolysis"/>
    <property type="evidence" value="ECO:0007669"/>
    <property type="project" value="UniProtKB-KW"/>
</dbReference>
<evidence type="ECO:0000256" key="4">
    <source>
        <dbReference type="ARBA" id="ARBA00022833"/>
    </source>
</evidence>
<evidence type="ECO:0000313" key="8">
    <source>
        <dbReference type="EMBL" id="SHD78634.1"/>
    </source>
</evidence>
<dbReference type="EMBL" id="LT669839">
    <property type="protein sequence ID" value="SHD78634.1"/>
    <property type="molecule type" value="Genomic_DNA"/>
</dbReference>
<evidence type="ECO:0000256" key="5">
    <source>
        <dbReference type="ARBA" id="ARBA00023049"/>
    </source>
</evidence>
<reference evidence="8 9" key="1">
    <citation type="submission" date="2016-11" db="EMBL/GenBank/DDBJ databases">
        <authorList>
            <person name="Manzoor S."/>
        </authorList>
    </citation>
    <scope>NUCLEOTIDE SEQUENCE [LARGE SCALE GENOMIC DNA]</scope>
    <source>
        <strain evidence="8">Clostridium ultunense strain Esp</strain>
    </source>
</reference>
<keyword evidence="2 6" id="KW-0479">Metal-binding</keyword>
<accession>A0A1M4PT24</accession>
<sequence>MSNYYNIIRDFFLNFGIDLDKFNITYDMFPRKNKSEWGYNFSIETRNDSRILANVKNQYSEFKVLLHETGHGVHSFLQDPNELILNSGINGIVTEGIANLFGSFLHDELFYKSFFDENVEGEFRQMAEYEKLSYLRFIGNIFFDHELYRNDVTSLYNPSHIYAQLFYGRCNL</sequence>
<dbReference type="Pfam" id="PF01432">
    <property type="entry name" value="Peptidase_M3"/>
    <property type="match status" value="1"/>
</dbReference>
<dbReference type="RefSeq" id="WP_025642718.1">
    <property type="nucleotide sequence ID" value="NZ_LT669839.1"/>
</dbReference>
<gene>
    <name evidence="8" type="ORF">CUESP1_3310</name>
</gene>
<evidence type="ECO:0000313" key="9">
    <source>
        <dbReference type="Proteomes" id="UP000245423"/>
    </source>
</evidence>
<proteinExistence type="inferred from homology"/>
<protein>
    <submittedName>
        <fullName evidence="8">Peptidase domain containing protein</fullName>
    </submittedName>
</protein>
<keyword evidence="9" id="KW-1185">Reference proteome</keyword>
<dbReference type="SUPFAM" id="SSF55486">
    <property type="entry name" value="Metalloproteases ('zincins'), catalytic domain"/>
    <property type="match status" value="1"/>
</dbReference>
<keyword evidence="1 6" id="KW-0645">Protease</keyword>
<evidence type="ECO:0000256" key="3">
    <source>
        <dbReference type="ARBA" id="ARBA00022801"/>
    </source>
</evidence>
<comment type="similarity">
    <text evidence="6">Belongs to the peptidase M3 family.</text>
</comment>
<dbReference type="Proteomes" id="UP000245423">
    <property type="component" value="Chromosome 1"/>
</dbReference>
<organism evidence="8 9">
    <name type="scientific">[Clostridium] ultunense Esp</name>
    <dbReference type="NCBI Taxonomy" id="1288971"/>
    <lineage>
        <taxon>Bacteria</taxon>
        <taxon>Bacillati</taxon>
        <taxon>Bacillota</taxon>
        <taxon>Tissierellia</taxon>
        <taxon>Tissierellales</taxon>
        <taxon>Tepidimicrobiaceae</taxon>
        <taxon>Schnuerera</taxon>
    </lineage>
</organism>
<evidence type="ECO:0000256" key="2">
    <source>
        <dbReference type="ARBA" id="ARBA00022723"/>
    </source>
</evidence>
<feature type="domain" description="Peptidase M3A/M3B catalytic" evidence="7">
    <location>
        <begin position="26"/>
        <end position="77"/>
    </location>
</feature>
<comment type="cofactor">
    <cofactor evidence="6">
        <name>Zn(2+)</name>
        <dbReference type="ChEBI" id="CHEBI:29105"/>
    </cofactor>
    <text evidence="6">Binds 1 zinc ion.</text>
</comment>